<protein>
    <submittedName>
        <fullName evidence="1">Uncharacterized protein</fullName>
    </submittedName>
</protein>
<dbReference type="AlphaFoldDB" id="A0A0E9R1J1"/>
<dbReference type="EMBL" id="GBXM01085950">
    <property type="protein sequence ID" value="JAH22627.1"/>
    <property type="molecule type" value="Transcribed_RNA"/>
</dbReference>
<reference evidence="1" key="1">
    <citation type="submission" date="2014-11" db="EMBL/GenBank/DDBJ databases">
        <authorList>
            <person name="Amaro Gonzalez C."/>
        </authorList>
    </citation>
    <scope>NUCLEOTIDE SEQUENCE</scope>
</reference>
<accession>A0A0E9R1J1</accession>
<organism evidence="1">
    <name type="scientific">Anguilla anguilla</name>
    <name type="common">European freshwater eel</name>
    <name type="synonym">Muraena anguilla</name>
    <dbReference type="NCBI Taxonomy" id="7936"/>
    <lineage>
        <taxon>Eukaryota</taxon>
        <taxon>Metazoa</taxon>
        <taxon>Chordata</taxon>
        <taxon>Craniata</taxon>
        <taxon>Vertebrata</taxon>
        <taxon>Euteleostomi</taxon>
        <taxon>Actinopterygii</taxon>
        <taxon>Neopterygii</taxon>
        <taxon>Teleostei</taxon>
        <taxon>Anguilliformes</taxon>
        <taxon>Anguillidae</taxon>
        <taxon>Anguilla</taxon>
    </lineage>
</organism>
<sequence>MNIVNWNAFVHLLFVNTKTNIYFLKMPQSVGVYVLVFRCRLLLIAIAPGRRSP</sequence>
<proteinExistence type="predicted"/>
<reference evidence="1" key="2">
    <citation type="journal article" date="2015" name="Fish Shellfish Immunol.">
        <title>Early steps in the European eel (Anguilla anguilla)-Vibrio vulnificus interaction in the gills: Role of the RtxA13 toxin.</title>
        <authorList>
            <person name="Callol A."/>
            <person name="Pajuelo D."/>
            <person name="Ebbesson L."/>
            <person name="Teles M."/>
            <person name="MacKenzie S."/>
            <person name="Amaro C."/>
        </authorList>
    </citation>
    <scope>NUCLEOTIDE SEQUENCE</scope>
</reference>
<evidence type="ECO:0000313" key="1">
    <source>
        <dbReference type="EMBL" id="JAH22627.1"/>
    </source>
</evidence>
<name>A0A0E9R1J1_ANGAN</name>